<gene>
    <name evidence="5" type="ORF">RPE78_00175</name>
</gene>
<dbReference type="SMART" id="SM00345">
    <property type="entry name" value="HTH_GNTR"/>
    <property type="match status" value="1"/>
</dbReference>
<evidence type="ECO:0000313" key="6">
    <source>
        <dbReference type="Proteomes" id="UP001623290"/>
    </source>
</evidence>
<dbReference type="PANTHER" id="PTHR43537:SF45">
    <property type="entry name" value="GNTR FAMILY REGULATORY PROTEIN"/>
    <property type="match status" value="1"/>
</dbReference>
<feature type="domain" description="HTH gntR-type" evidence="4">
    <location>
        <begin position="31"/>
        <end position="98"/>
    </location>
</feature>
<keyword evidence="1" id="KW-0805">Transcription regulation</keyword>
<evidence type="ECO:0000256" key="3">
    <source>
        <dbReference type="ARBA" id="ARBA00023163"/>
    </source>
</evidence>
<evidence type="ECO:0000256" key="1">
    <source>
        <dbReference type="ARBA" id="ARBA00023015"/>
    </source>
</evidence>
<dbReference type="Gene3D" id="1.10.10.10">
    <property type="entry name" value="Winged helix-like DNA-binding domain superfamily/Winged helix DNA-binding domain"/>
    <property type="match status" value="1"/>
</dbReference>
<dbReference type="RefSeq" id="WP_406720898.1">
    <property type="nucleotide sequence ID" value="NZ_CP135443.1"/>
</dbReference>
<protein>
    <submittedName>
        <fullName evidence="5">GntR family transcriptional regulator</fullName>
    </submittedName>
</protein>
<dbReference type="InterPro" id="IPR000524">
    <property type="entry name" value="Tscrpt_reg_HTH_GntR"/>
</dbReference>
<name>A0ABZ1DZC1_9RHOB</name>
<evidence type="ECO:0000259" key="4">
    <source>
        <dbReference type="PROSITE" id="PS50949"/>
    </source>
</evidence>
<dbReference type="Pfam" id="PF00392">
    <property type="entry name" value="GntR"/>
    <property type="match status" value="1"/>
</dbReference>
<dbReference type="EMBL" id="CP135443">
    <property type="protein sequence ID" value="WRY33745.1"/>
    <property type="molecule type" value="Genomic_DNA"/>
</dbReference>
<dbReference type="Pfam" id="PF07729">
    <property type="entry name" value="FCD"/>
    <property type="match status" value="1"/>
</dbReference>
<dbReference type="PROSITE" id="PS50949">
    <property type="entry name" value="HTH_GNTR"/>
    <property type="match status" value="1"/>
</dbReference>
<dbReference type="InterPro" id="IPR011711">
    <property type="entry name" value="GntR_C"/>
</dbReference>
<dbReference type="PANTHER" id="PTHR43537">
    <property type="entry name" value="TRANSCRIPTIONAL REGULATOR, GNTR FAMILY"/>
    <property type="match status" value="1"/>
</dbReference>
<dbReference type="CDD" id="cd07377">
    <property type="entry name" value="WHTH_GntR"/>
    <property type="match status" value="1"/>
</dbReference>
<dbReference type="InterPro" id="IPR036390">
    <property type="entry name" value="WH_DNA-bd_sf"/>
</dbReference>
<keyword evidence="6" id="KW-1185">Reference proteome</keyword>
<keyword evidence="2" id="KW-0238">DNA-binding</keyword>
<sequence>MNDKKKQALPSGVAASSVKGGMPVTKAEAGDHLVEKIARELSAAILSGALKPGERLAESAIARRMSLSRAPVREALRLLERSRLVDYRANRGFIVHQMDLAEIAALYDLRIVIETAAIRRLVAREDPDLADQLRHQLDLLYGLSGTGVARSRSVDADLEFHRLICRLSGNPRLAEVFEQIANEVKLCINQTGRVEDGPRRIAASHEHILTRVIAADPEGAAAALTDHLREAEAMMRQLFARAAE</sequence>
<organism evidence="5 6">
    <name type="scientific">Thioclava litoralis</name>
    <dbReference type="NCBI Taxonomy" id="3076557"/>
    <lineage>
        <taxon>Bacteria</taxon>
        <taxon>Pseudomonadati</taxon>
        <taxon>Pseudomonadota</taxon>
        <taxon>Alphaproteobacteria</taxon>
        <taxon>Rhodobacterales</taxon>
        <taxon>Paracoccaceae</taxon>
        <taxon>Thioclava</taxon>
    </lineage>
</organism>
<dbReference type="SMART" id="SM00895">
    <property type="entry name" value="FCD"/>
    <property type="match status" value="1"/>
</dbReference>
<dbReference type="InterPro" id="IPR008920">
    <property type="entry name" value="TF_FadR/GntR_C"/>
</dbReference>
<dbReference type="SUPFAM" id="SSF46785">
    <property type="entry name" value="Winged helix' DNA-binding domain"/>
    <property type="match status" value="1"/>
</dbReference>
<evidence type="ECO:0000256" key="2">
    <source>
        <dbReference type="ARBA" id="ARBA00023125"/>
    </source>
</evidence>
<accession>A0ABZ1DZC1</accession>
<dbReference type="Gene3D" id="1.20.120.530">
    <property type="entry name" value="GntR ligand-binding domain-like"/>
    <property type="match status" value="1"/>
</dbReference>
<reference evidence="5 6" key="1">
    <citation type="submission" date="2023-09" db="EMBL/GenBank/DDBJ databases">
        <title>Thioclava shenzhenensis sp. nov., a multidrug resistant bacteria-antagonizing species isolated from coastal seawater.</title>
        <authorList>
            <person name="Long M."/>
        </authorList>
    </citation>
    <scope>NUCLEOTIDE SEQUENCE [LARGE SCALE GENOMIC DNA]</scope>
    <source>
        <strain evidence="5 6">FTW29</strain>
    </source>
</reference>
<keyword evidence="3" id="KW-0804">Transcription</keyword>
<dbReference type="Proteomes" id="UP001623290">
    <property type="component" value="Chromosome"/>
</dbReference>
<dbReference type="SUPFAM" id="SSF48008">
    <property type="entry name" value="GntR ligand-binding domain-like"/>
    <property type="match status" value="1"/>
</dbReference>
<evidence type="ECO:0000313" key="5">
    <source>
        <dbReference type="EMBL" id="WRY33745.1"/>
    </source>
</evidence>
<dbReference type="InterPro" id="IPR036388">
    <property type="entry name" value="WH-like_DNA-bd_sf"/>
</dbReference>
<proteinExistence type="predicted"/>